<evidence type="ECO:0000313" key="9">
    <source>
        <dbReference type="EMBL" id="KWT84201.1"/>
    </source>
</evidence>
<organism evidence="9 10">
    <name type="scientific">Candidatus Magnetominusculus xianensis</name>
    <dbReference type="NCBI Taxonomy" id="1748249"/>
    <lineage>
        <taxon>Bacteria</taxon>
        <taxon>Pseudomonadati</taxon>
        <taxon>Nitrospirota</taxon>
        <taxon>Nitrospiria</taxon>
        <taxon>Nitrospirales</taxon>
        <taxon>Nitrospiraceae</taxon>
        <taxon>Candidatus Magnetominusculus</taxon>
    </lineage>
</organism>
<dbReference type="Pfam" id="PF00072">
    <property type="entry name" value="Response_reg"/>
    <property type="match status" value="1"/>
</dbReference>
<dbReference type="Gene3D" id="3.30.565.10">
    <property type="entry name" value="Histidine kinase-like ATPase, C-terminal domain"/>
    <property type="match status" value="1"/>
</dbReference>
<dbReference type="InterPro" id="IPR011006">
    <property type="entry name" value="CheY-like_superfamily"/>
</dbReference>
<evidence type="ECO:0000256" key="3">
    <source>
        <dbReference type="ARBA" id="ARBA00023015"/>
    </source>
</evidence>
<comment type="caution">
    <text evidence="9">The sequence shown here is derived from an EMBL/GenBank/DDBJ whole genome shotgun (WGS) entry which is preliminary data.</text>
</comment>
<dbReference type="GO" id="GO:0016301">
    <property type="term" value="F:kinase activity"/>
    <property type="evidence" value="ECO:0007669"/>
    <property type="project" value="UniProtKB-KW"/>
</dbReference>
<dbReference type="EMBL" id="LNQR01000069">
    <property type="protein sequence ID" value="KWT84201.1"/>
    <property type="molecule type" value="Genomic_DNA"/>
</dbReference>
<dbReference type="Gene3D" id="3.30.450.20">
    <property type="entry name" value="PAS domain"/>
    <property type="match status" value="1"/>
</dbReference>
<accession>A0ABR5SEG5</accession>
<keyword evidence="5" id="KW-0804">Transcription</keyword>
<evidence type="ECO:0000313" key="10">
    <source>
        <dbReference type="Proteomes" id="UP000060487"/>
    </source>
</evidence>
<dbReference type="SMART" id="SM00448">
    <property type="entry name" value="REC"/>
    <property type="match status" value="1"/>
</dbReference>
<proteinExistence type="predicted"/>
<dbReference type="PROSITE" id="PS50110">
    <property type="entry name" value="RESPONSE_REGULATORY"/>
    <property type="match status" value="1"/>
</dbReference>
<keyword evidence="10" id="KW-1185">Reference proteome</keyword>
<dbReference type="InterPro" id="IPR039420">
    <property type="entry name" value="WalR-like"/>
</dbReference>
<name>A0ABR5SEG5_9BACT</name>
<evidence type="ECO:0000259" key="8">
    <source>
        <dbReference type="PROSITE" id="PS50110"/>
    </source>
</evidence>
<evidence type="ECO:0000256" key="1">
    <source>
        <dbReference type="ARBA" id="ARBA00022553"/>
    </source>
</evidence>
<dbReference type="Proteomes" id="UP000060487">
    <property type="component" value="Unassembled WGS sequence"/>
</dbReference>
<evidence type="ECO:0000256" key="5">
    <source>
        <dbReference type="ARBA" id="ARBA00023163"/>
    </source>
</evidence>
<keyword evidence="3" id="KW-0805">Transcription regulation</keyword>
<dbReference type="PANTHER" id="PTHR48111">
    <property type="entry name" value="REGULATOR OF RPOS"/>
    <property type="match status" value="1"/>
</dbReference>
<dbReference type="Pfam" id="PF02518">
    <property type="entry name" value="HATPase_c"/>
    <property type="match status" value="1"/>
</dbReference>
<sequence>MSSKGRVLVVDDQPINVKLLDTILTRLGFEVLKAYSGQEALDIVHDTIADIILLDMMMPVMDGLETCRQLKADPLTSNIPVLFISALTDVSDKVNAFTYGGVDYITKPFQKDEVVSRVESHLRIYRLQKSLDEKNARLQQNQTELTTLNQLLATYNDKLEVMVRARTQELNDANKQLTASLKEKEILIKELHHRVRNNLQIISSMLNLGLSNITNPEFAAIFKSSYSRVKAITILHDNISESSDFTSVNIEDFINVLFGELVSTYGTRPIPSLTIDTNMDSLSINLMITCGLVLNELISNSLRHAFAKDIKGSITITFNKTEQGDFALTVSDNGKGFSEGIQSPSTYGGLQVVKDLVQSKLKGRTVISFGMNSGINSGVGTTVTITFKDAGGRYQNVV</sequence>
<dbReference type="Pfam" id="PF07568">
    <property type="entry name" value="HisKA_2"/>
    <property type="match status" value="1"/>
</dbReference>
<reference evidence="9 10" key="1">
    <citation type="submission" date="2015-11" db="EMBL/GenBank/DDBJ databases">
        <authorList>
            <person name="Lin W."/>
        </authorList>
    </citation>
    <scope>NUCLEOTIDE SEQUENCE [LARGE SCALE GENOMIC DNA]</scope>
    <source>
        <strain evidence="9 10">HCH-1</strain>
    </source>
</reference>
<gene>
    <name evidence="9" type="ORF">ASN18_1954</name>
</gene>
<dbReference type="InterPro" id="IPR011495">
    <property type="entry name" value="Sig_transdc_His_kin_sub2_dim/P"/>
</dbReference>
<dbReference type="SMART" id="SM00387">
    <property type="entry name" value="HATPase_c"/>
    <property type="match status" value="1"/>
</dbReference>
<protein>
    <submittedName>
        <fullName evidence="9">Histidine kinase</fullName>
    </submittedName>
</protein>
<evidence type="ECO:0000256" key="4">
    <source>
        <dbReference type="ARBA" id="ARBA00023125"/>
    </source>
</evidence>
<evidence type="ECO:0000256" key="7">
    <source>
        <dbReference type="SAM" id="Coils"/>
    </source>
</evidence>
<keyword evidence="9" id="KW-0808">Transferase</keyword>
<keyword evidence="7" id="KW-0175">Coiled coil</keyword>
<dbReference type="InterPro" id="IPR001789">
    <property type="entry name" value="Sig_transdc_resp-reg_receiver"/>
</dbReference>
<feature type="domain" description="Response regulatory" evidence="8">
    <location>
        <begin position="6"/>
        <end position="122"/>
    </location>
</feature>
<dbReference type="Gene3D" id="3.40.50.2300">
    <property type="match status" value="1"/>
</dbReference>
<dbReference type="SUPFAM" id="SSF55874">
    <property type="entry name" value="ATPase domain of HSP90 chaperone/DNA topoisomerase II/histidine kinase"/>
    <property type="match status" value="1"/>
</dbReference>
<dbReference type="PANTHER" id="PTHR48111:SF1">
    <property type="entry name" value="TWO-COMPONENT RESPONSE REGULATOR ORR33"/>
    <property type="match status" value="1"/>
</dbReference>
<feature type="modified residue" description="4-aspartylphosphate" evidence="6">
    <location>
        <position position="55"/>
    </location>
</feature>
<evidence type="ECO:0000256" key="6">
    <source>
        <dbReference type="PROSITE-ProRule" id="PRU00169"/>
    </source>
</evidence>
<keyword evidence="1 6" id="KW-0597">Phosphoprotein</keyword>
<feature type="coiled-coil region" evidence="7">
    <location>
        <begin position="131"/>
        <end position="194"/>
    </location>
</feature>
<keyword evidence="4" id="KW-0238">DNA-binding</keyword>
<keyword evidence="9" id="KW-0418">Kinase</keyword>
<keyword evidence="2" id="KW-0902">Two-component regulatory system</keyword>
<dbReference type="InterPro" id="IPR003594">
    <property type="entry name" value="HATPase_dom"/>
</dbReference>
<evidence type="ECO:0000256" key="2">
    <source>
        <dbReference type="ARBA" id="ARBA00023012"/>
    </source>
</evidence>
<dbReference type="RefSeq" id="WP_085052563.1">
    <property type="nucleotide sequence ID" value="NZ_LNQR01000069.1"/>
</dbReference>
<dbReference type="InterPro" id="IPR036890">
    <property type="entry name" value="HATPase_C_sf"/>
</dbReference>
<dbReference type="CDD" id="cd19920">
    <property type="entry name" value="REC_PA4781-like"/>
    <property type="match status" value="1"/>
</dbReference>
<dbReference type="SUPFAM" id="SSF52172">
    <property type="entry name" value="CheY-like"/>
    <property type="match status" value="1"/>
</dbReference>